<evidence type="ECO:0000313" key="11">
    <source>
        <dbReference type="Proteomes" id="UP000070598"/>
    </source>
</evidence>
<dbReference type="InterPro" id="IPR011707">
    <property type="entry name" value="Cu-oxidase-like_N"/>
</dbReference>
<dbReference type="RefSeq" id="WP_066884880.1">
    <property type="nucleotide sequence ID" value="NZ_JYIJ01000016.1"/>
</dbReference>
<dbReference type="CDD" id="cd13896">
    <property type="entry name" value="CuRO_3_CopA"/>
    <property type="match status" value="1"/>
</dbReference>
<reference evidence="7" key="4">
    <citation type="submission" date="2015-04" db="EMBL/GenBank/DDBJ databases">
        <title>Physiological reanalysis, assessment of diazotrophy, and genome sequences of multiple isolates of Streptomyces thermoautotrophicus.</title>
        <authorList>
            <person name="MacKellar D.C."/>
            <person name="Lieber L."/>
            <person name="Norman J."/>
            <person name="Bolger A."/>
            <person name="Tobin C."/>
            <person name="Murray J.W."/>
            <person name="Woodward J."/>
            <person name="Friesen M."/>
            <person name="Prell J."/>
        </authorList>
    </citation>
    <scope>NUCLEOTIDE SEQUENCE [LARGE SCALE GENOMIC DNA]</scope>
    <source>
        <strain evidence="7">H1</strain>
    </source>
</reference>
<evidence type="ECO:0000313" key="12">
    <source>
        <dbReference type="Proteomes" id="UP000070659"/>
    </source>
</evidence>
<dbReference type="EMBL" id="JYIJ01000016">
    <property type="protein sequence ID" value="KWX04130.1"/>
    <property type="molecule type" value="Genomic_DNA"/>
</dbReference>
<evidence type="ECO:0000256" key="1">
    <source>
        <dbReference type="ARBA" id="ARBA00022723"/>
    </source>
</evidence>
<dbReference type="PANTHER" id="PTHR11709:SF394">
    <property type="entry name" value="FI03373P-RELATED"/>
    <property type="match status" value="1"/>
</dbReference>
<dbReference type="Proteomes" id="UP000070598">
    <property type="component" value="Unassembled WGS sequence"/>
</dbReference>
<dbReference type="PROSITE" id="PS00080">
    <property type="entry name" value="MULTICOPPER_OXIDASE2"/>
    <property type="match status" value="1"/>
</dbReference>
<feature type="domain" description="Plastocyanin-like" evidence="6">
    <location>
        <begin position="59"/>
        <end position="164"/>
    </location>
</feature>
<evidence type="ECO:0000259" key="5">
    <source>
        <dbReference type="Pfam" id="PF07731"/>
    </source>
</evidence>
<dbReference type="GO" id="GO:0005507">
    <property type="term" value="F:copper ion binding"/>
    <property type="evidence" value="ECO:0007669"/>
    <property type="project" value="InterPro"/>
</dbReference>
<sequence length="483" mass="53153">MKYIDRRAFVRAGLAISTVGTLAARSDTGHRLSRAVTARPLSSATRSYALNAVESQVDLGGPEVNTWAYNGVVPGREIRVRKGDVIKAKLVNRLPTETTVHWHGVPVPNDMDGAPGVTQDPVEPGDVFVYRFAAEVPGTYWFHPHVGVQQDRGLYAPLIIEDPDEPAPYDEEWVVVLDDWIDGVKTTPDEVLAALRSGSGHGAAATQPGHDNLLLRDAHSPLLRGHAGDVNYPHYLINGRVATAPRTFTAKPGQRVRIRFINAGGDTAFRVAIGGHRMRVTHTDGFPVEPVETEALLIGMAERYDVLVTLEDGVFPLVALAEGKNATALALIRTSTGQAPPPDVRPKELDGLLIGYDRLTPTPDALLPRKNPDVEHHLVLSGTMEKYDWGINGETYDPEQGYAIREGQRVRLLFTNKTKMWHPMHVHGHTFQTNETGPRKDTVNVLPGQTVTCDFDADNPGRWMLHCHNVYHSESGMMTLLTY</sequence>
<proteinExistence type="predicted"/>
<keyword evidence="2" id="KW-0560">Oxidoreductase</keyword>
<dbReference type="Proteomes" id="UP000070188">
    <property type="component" value="Unassembled WGS sequence"/>
</dbReference>
<accession>A0A132N2H0</accession>
<reference evidence="11" key="2">
    <citation type="submission" date="2015-02" db="EMBL/GenBank/DDBJ databases">
        <title>Physiological reanalysis, assessment of diazotrophy, and genome sequences of multiple isolates of Streptomyces thermoautotrophicus.</title>
        <authorList>
            <person name="MacKellar D.C."/>
            <person name="Lieber L."/>
            <person name="Norman J."/>
            <person name="Bolger A."/>
            <person name="Tobin C."/>
            <person name="Murray J.W."/>
            <person name="Friesen M."/>
            <person name="Prell J."/>
        </authorList>
    </citation>
    <scope>NUCLEOTIDE SEQUENCE [LARGE SCALE GENOMIC DNA]</scope>
    <source>
        <strain evidence="11">UBT1</strain>
    </source>
</reference>
<dbReference type="Pfam" id="PF00394">
    <property type="entry name" value="Cu-oxidase"/>
    <property type="match status" value="1"/>
</dbReference>
<dbReference type="InterPro" id="IPR045087">
    <property type="entry name" value="Cu-oxidase_fam"/>
</dbReference>
<dbReference type="InterPro" id="IPR034279">
    <property type="entry name" value="CuRO_3_CopA"/>
</dbReference>
<evidence type="ECO:0000256" key="3">
    <source>
        <dbReference type="ARBA" id="ARBA00023008"/>
    </source>
</evidence>
<evidence type="ECO:0000313" key="8">
    <source>
        <dbReference type="EMBL" id="KWX04130.1"/>
    </source>
</evidence>
<dbReference type="EMBL" id="LAXD01000001">
    <property type="protein sequence ID" value="KWW99438.1"/>
    <property type="molecule type" value="Genomic_DNA"/>
</dbReference>
<evidence type="ECO:0000259" key="4">
    <source>
        <dbReference type="Pfam" id="PF00394"/>
    </source>
</evidence>
<dbReference type="PATRIC" id="fig|1469144.10.peg.1194"/>
<dbReference type="AlphaFoldDB" id="A0A132N2H0"/>
<dbReference type="InterPro" id="IPR008972">
    <property type="entry name" value="Cupredoxin"/>
</dbReference>
<dbReference type="InterPro" id="IPR002355">
    <property type="entry name" value="Cu_oxidase_Cu_BS"/>
</dbReference>
<dbReference type="InterPro" id="IPR011706">
    <property type="entry name" value="Cu-oxidase_C"/>
</dbReference>
<dbReference type="CDD" id="cd13861">
    <property type="entry name" value="CuRO_1_CumA_like"/>
    <property type="match status" value="1"/>
</dbReference>
<dbReference type="SUPFAM" id="SSF49503">
    <property type="entry name" value="Cupredoxins"/>
    <property type="match status" value="3"/>
</dbReference>
<evidence type="ECO:0000313" key="10">
    <source>
        <dbReference type="Proteomes" id="UP000070188"/>
    </source>
</evidence>
<evidence type="ECO:0000256" key="2">
    <source>
        <dbReference type="ARBA" id="ARBA00023002"/>
    </source>
</evidence>
<dbReference type="GO" id="GO:0016491">
    <property type="term" value="F:oxidoreductase activity"/>
    <property type="evidence" value="ECO:0007669"/>
    <property type="project" value="UniProtKB-KW"/>
</dbReference>
<dbReference type="CDD" id="cd13870">
    <property type="entry name" value="CuRO_2_CopA_like_1"/>
    <property type="match status" value="1"/>
</dbReference>
<keyword evidence="1" id="KW-0479">Metal-binding</keyword>
<organism evidence="8 12">
    <name type="scientific">Carbonactinospora thermoautotrophica</name>
    <dbReference type="NCBI Taxonomy" id="1469144"/>
    <lineage>
        <taxon>Bacteria</taxon>
        <taxon>Bacillati</taxon>
        <taxon>Actinomycetota</taxon>
        <taxon>Actinomycetes</taxon>
        <taxon>Kitasatosporales</taxon>
        <taxon>Carbonactinosporaceae</taxon>
        <taxon>Carbonactinospora</taxon>
    </lineage>
</organism>
<feature type="domain" description="Plastocyanin-like" evidence="4">
    <location>
        <begin position="233"/>
        <end position="335"/>
    </location>
</feature>
<dbReference type="EMBL" id="JYIK01001094">
    <property type="protein sequence ID" value="KWX06636.1"/>
    <property type="molecule type" value="Genomic_DNA"/>
</dbReference>
<dbReference type="PANTHER" id="PTHR11709">
    <property type="entry name" value="MULTI-COPPER OXIDASE"/>
    <property type="match status" value="1"/>
</dbReference>
<name>A0A132N2H0_9ACTN</name>
<reference evidence="8 12" key="1">
    <citation type="submission" date="2015-02" db="EMBL/GenBank/DDBJ databases">
        <title>Physiological reanalysis, assessment of diazotrophy, and genome sequences of multiple isolates of Streptomyces thermoautotrophicus.</title>
        <authorList>
            <person name="MacKellar D.C."/>
            <person name="Lieber L."/>
            <person name="Norman J."/>
            <person name="Bolger A."/>
            <person name="Tobin C."/>
            <person name="Murray J.W."/>
            <person name="Prell J."/>
        </authorList>
    </citation>
    <scope>NUCLEOTIDE SEQUENCE [LARGE SCALE GENOMIC DNA]</scope>
    <source>
        <strain evidence="8 12">UBT1</strain>
    </source>
</reference>
<comment type="caution">
    <text evidence="8">The sequence shown here is derived from an EMBL/GenBank/DDBJ whole genome shotgun (WGS) entry which is preliminary data.</text>
</comment>
<gene>
    <name evidence="7" type="ORF">LI90_1073</name>
    <name evidence="8" type="ORF">TH66_09470</name>
    <name evidence="9" type="ORF">TR74_21445</name>
</gene>
<evidence type="ECO:0000313" key="9">
    <source>
        <dbReference type="EMBL" id="KWX06636.1"/>
    </source>
</evidence>
<dbReference type="OrthoDB" id="345021at2"/>
<dbReference type="Pfam" id="PF07731">
    <property type="entry name" value="Cu-oxidase_2"/>
    <property type="match status" value="1"/>
</dbReference>
<dbReference type="Gene3D" id="2.60.40.420">
    <property type="entry name" value="Cupredoxins - blue copper proteins"/>
    <property type="match status" value="3"/>
</dbReference>
<keyword evidence="3" id="KW-0186">Copper</keyword>
<feature type="domain" description="Plastocyanin-like" evidence="5">
    <location>
        <begin position="372"/>
        <end position="480"/>
    </location>
</feature>
<evidence type="ECO:0000313" key="7">
    <source>
        <dbReference type="EMBL" id="KWW99438.1"/>
    </source>
</evidence>
<reference evidence="10" key="3">
    <citation type="submission" date="2015-04" db="EMBL/GenBank/DDBJ databases">
        <title>Physiological reanalysis, assessment of diazotrophy, and genome sequences of multiple isolates of Streptomyces thermoautotrophicus.</title>
        <authorList>
            <person name="MacKellar D.C."/>
            <person name="Lieber L."/>
            <person name="Norman J."/>
            <person name="Bolger A."/>
            <person name="Tobin C."/>
            <person name="Murray J.W."/>
            <person name="Chang R."/>
            <person name="Ford T."/>
            <person name="Nguyen P.Q."/>
            <person name="Woodward J."/>
            <person name="Permingeat H."/>
            <person name="Joshi N.S."/>
            <person name="Silver P.A."/>
            <person name="Usadel B."/>
            <person name="Rutherford A.W."/>
            <person name="Friesen M."/>
            <person name="Prell J."/>
        </authorList>
    </citation>
    <scope>NUCLEOTIDE SEQUENCE [LARGE SCALE GENOMIC DNA]</scope>
    <source>
        <strain evidence="10">H1</strain>
    </source>
</reference>
<evidence type="ECO:0000259" key="6">
    <source>
        <dbReference type="Pfam" id="PF07732"/>
    </source>
</evidence>
<keyword evidence="10" id="KW-1185">Reference proteome</keyword>
<protein>
    <submittedName>
        <fullName evidence="7 8">Copper oxidase</fullName>
    </submittedName>
</protein>
<dbReference type="InterPro" id="IPR001117">
    <property type="entry name" value="Cu-oxidase_2nd"/>
</dbReference>
<dbReference type="STRING" id="1469144.LI90_1073"/>
<dbReference type="Proteomes" id="UP000070659">
    <property type="component" value="Unassembled WGS sequence"/>
</dbReference>
<dbReference type="Pfam" id="PF07732">
    <property type="entry name" value="Cu-oxidase_3"/>
    <property type="match status" value="1"/>
</dbReference>